<name>A0A7M1QXB3_9ACTO</name>
<dbReference type="RefSeq" id="WP_197551497.1">
    <property type="nucleotide sequence ID" value="NZ_CP063213.1"/>
</dbReference>
<reference evidence="2 3" key="1">
    <citation type="submission" date="2020-10" db="EMBL/GenBank/DDBJ databases">
        <title>Trueperella pecoris sp. nov. isolated from bovine and porcine specimens.</title>
        <authorList>
            <person name="Schoenecker L."/>
            <person name="Schnydrig P."/>
            <person name="Brodard I."/>
            <person name="Thomann A."/>
            <person name="Hemphill A."/>
            <person name="Rodriguez-Campos S."/>
            <person name="Perreten V."/>
            <person name="Jores J."/>
            <person name="Kittl S."/>
        </authorList>
    </citation>
    <scope>NUCLEOTIDE SEQUENCE [LARGE SCALE GENOMIC DNA]</scope>
    <source>
        <strain evidence="2 3">15A0121</strain>
    </source>
</reference>
<feature type="region of interest" description="Disordered" evidence="1">
    <location>
        <begin position="1"/>
        <end position="43"/>
    </location>
</feature>
<proteinExistence type="predicted"/>
<protein>
    <submittedName>
        <fullName evidence="2">Uncharacterized protein</fullName>
    </submittedName>
</protein>
<feature type="compositionally biased region" description="Acidic residues" evidence="1">
    <location>
        <begin position="28"/>
        <end position="40"/>
    </location>
</feature>
<sequence length="253" mass="27678">MGFLTGCSGAGESAEVTHSAEESQVEQSAEDSDDMEDDEADQGRAEEEIIADLKLVPGTPAVATTGKIAVAGTNMTMPIPLLEFVNKFCNFPDQVEGKGTLEEHLNSTDLTAAEEKFTCESKAMPGIKAEVVAEPVGKKADVKPKDLAITNAFFWFENPFAAGFENFKDAIGEDNGLYIGMPFSQFQEKFGDPLQTGARWAEGIDTYRVLRYATVGGRNLNAFYFERKDPADEFLLSGVELQYYPEAISKHMK</sequence>
<accession>A0A8A5UEY4</accession>
<organism evidence="2 3">
    <name type="scientific">Trueperella pecoris</name>
    <dbReference type="NCBI Taxonomy" id="2733571"/>
    <lineage>
        <taxon>Bacteria</taxon>
        <taxon>Bacillati</taxon>
        <taxon>Actinomycetota</taxon>
        <taxon>Actinomycetes</taxon>
        <taxon>Actinomycetales</taxon>
        <taxon>Actinomycetaceae</taxon>
        <taxon>Trueperella</taxon>
    </lineage>
</organism>
<evidence type="ECO:0000256" key="1">
    <source>
        <dbReference type="SAM" id="MobiDB-lite"/>
    </source>
</evidence>
<dbReference type="EMBL" id="CP063213">
    <property type="protein sequence ID" value="QOR46144.1"/>
    <property type="molecule type" value="Genomic_DNA"/>
</dbReference>
<dbReference type="Proteomes" id="UP000595053">
    <property type="component" value="Chromosome"/>
</dbReference>
<accession>A0A7M1QXB3</accession>
<gene>
    <name evidence="2" type="ORF">INS88_02705</name>
</gene>
<dbReference type="AlphaFoldDB" id="A0A7M1QXB3"/>
<evidence type="ECO:0000313" key="2">
    <source>
        <dbReference type="EMBL" id="QOR46144.1"/>
    </source>
</evidence>
<evidence type="ECO:0000313" key="3">
    <source>
        <dbReference type="Proteomes" id="UP000595053"/>
    </source>
</evidence>
<keyword evidence="3" id="KW-1185">Reference proteome</keyword>